<dbReference type="RefSeq" id="WP_190051399.1">
    <property type="nucleotide sequence ID" value="NZ_BMWC01000005.1"/>
</dbReference>
<evidence type="ECO:0000313" key="1">
    <source>
        <dbReference type="EMBL" id="GGX04199.1"/>
    </source>
</evidence>
<protein>
    <submittedName>
        <fullName evidence="1">Uncharacterized protein</fullName>
    </submittedName>
</protein>
<sequence length="64" mass="6653">MDTKTGHVVEDADGVSVAVLDRSVDGAGVANAMTKGRVPWCILAPRASGNVYLSLHSSMPARVD</sequence>
<reference evidence="2" key="1">
    <citation type="journal article" date="2019" name="Int. J. Syst. Evol. Microbiol.">
        <title>The Global Catalogue of Microorganisms (GCM) 10K type strain sequencing project: providing services to taxonomists for standard genome sequencing and annotation.</title>
        <authorList>
            <consortium name="The Broad Institute Genomics Platform"/>
            <consortium name="The Broad Institute Genome Sequencing Center for Infectious Disease"/>
            <person name="Wu L."/>
            <person name="Ma J."/>
        </authorList>
    </citation>
    <scope>NUCLEOTIDE SEQUENCE [LARGE SCALE GENOMIC DNA]</scope>
    <source>
        <strain evidence="2">JCM 4866</strain>
    </source>
</reference>
<evidence type="ECO:0000313" key="2">
    <source>
        <dbReference type="Proteomes" id="UP000617743"/>
    </source>
</evidence>
<accession>A0ABQ2X8Y6</accession>
<proteinExistence type="predicted"/>
<comment type="caution">
    <text evidence="1">The sequence shown here is derived from an EMBL/GenBank/DDBJ whole genome shotgun (WGS) entry which is preliminary data.</text>
</comment>
<dbReference type="Proteomes" id="UP000617743">
    <property type="component" value="Unassembled WGS sequence"/>
</dbReference>
<organism evidence="1 2">
    <name type="scientific">Streptomyces lomondensis</name>
    <dbReference type="NCBI Taxonomy" id="68229"/>
    <lineage>
        <taxon>Bacteria</taxon>
        <taxon>Bacillati</taxon>
        <taxon>Actinomycetota</taxon>
        <taxon>Actinomycetes</taxon>
        <taxon>Kitasatosporales</taxon>
        <taxon>Streptomycetaceae</taxon>
        <taxon>Streptomyces</taxon>
    </lineage>
</organism>
<dbReference type="EMBL" id="BMWC01000005">
    <property type="protein sequence ID" value="GGX04199.1"/>
    <property type="molecule type" value="Genomic_DNA"/>
</dbReference>
<keyword evidence="2" id="KW-1185">Reference proteome</keyword>
<name>A0ABQ2X8Y6_9ACTN</name>
<gene>
    <name evidence="1" type="ORF">GCM10010383_37560</name>
</gene>